<gene>
    <name evidence="1" type="ORF">JOB18_047788</name>
</gene>
<proteinExistence type="predicted"/>
<protein>
    <submittedName>
        <fullName evidence="1">Uncharacterized protein</fullName>
    </submittedName>
</protein>
<dbReference type="Proteomes" id="UP000693946">
    <property type="component" value="Linkage Group LG14"/>
</dbReference>
<comment type="caution">
    <text evidence="1">The sequence shown here is derived from an EMBL/GenBank/DDBJ whole genome shotgun (WGS) entry which is preliminary data.</text>
</comment>
<dbReference type="AlphaFoldDB" id="A0AAV6SBU8"/>
<dbReference type="EMBL" id="JAGKHQ010000006">
    <property type="protein sequence ID" value="KAG7515019.1"/>
    <property type="molecule type" value="Genomic_DNA"/>
</dbReference>
<accession>A0AAV6SBU8</accession>
<sequence>MPINCHQEMDDQFQKERMLNILLHKKLWQFGYIFQRNRRGHQANLLSLMQQAEENQKIAEKVQGERRRQPILRMLRNALEENNLRADLDDIQKTMADDLSVVSGKIDVLQQELDKVKALRSRKTCDADVLTLRQKTEDLLYEFDKETKAIEDSAAQKILTMNNMKAEHTAFCQKMMEELKVEKESKLILQEELKKVRDAKHEQNHKYEADLHTARHHADLLQQELTQSHTDTFSKHQLFLQNLRTEQDVFCQKITEEIELVLNNAAKQETFLLRDIEKLKSQLNVQRLLYLELHMKFKVEIESGQEETAEVQTEETAEVRSEEIAEVWSEETTVVWSEETEDAAEVQSEAAFEVQTQDMAEVLTEETVEFQSESTACSRPKTQLRSSLKRQLRPRLKRQLRSKLKRQLRSRLKIPLRSSKAWTIKDDTPGGGGGVAQRLCGRAWTIKTGLYFQDQL</sequence>
<keyword evidence="2" id="KW-1185">Reference proteome</keyword>
<name>A0AAV6SBU8_SOLSE</name>
<reference evidence="1 2" key="1">
    <citation type="journal article" date="2021" name="Sci. Rep.">
        <title>Chromosome anchoring in Senegalese sole (Solea senegalensis) reveals sex-associated markers and genome rearrangements in flatfish.</title>
        <authorList>
            <person name="Guerrero-Cozar I."/>
            <person name="Gomez-Garrido J."/>
            <person name="Berbel C."/>
            <person name="Martinez-Blanch J.F."/>
            <person name="Alioto T."/>
            <person name="Claros M.G."/>
            <person name="Gagnaire P.A."/>
            <person name="Manchado M."/>
        </authorList>
    </citation>
    <scope>NUCLEOTIDE SEQUENCE [LARGE SCALE GENOMIC DNA]</scope>
    <source>
        <strain evidence="1">Sse05_10M</strain>
    </source>
</reference>
<organism evidence="1 2">
    <name type="scientific">Solea senegalensis</name>
    <name type="common">Senegalese sole</name>
    <dbReference type="NCBI Taxonomy" id="28829"/>
    <lineage>
        <taxon>Eukaryota</taxon>
        <taxon>Metazoa</taxon>
        <taxon>Chordata</taxon>
        <taxon>Craniata</taxon>
        <taxon>Vertebrata</taxon>
        <taxon>Euteleostomi</taxon>
        <taxon>Actinopterygii</taxon>
        <taxon>Neopterygii</taxon>
        <taxon>Teleostei</taxon>
        <taxon>Neoteleostei</taxon>
        <taxon>Acanthomorphata</taxon>
        <taxon>Carangaria</taxon>
        <taxon>Pleuronectiformes</taxon>
        <taxon>Pleuronectoidei</taxon>
        <taxon>Soleidae</taxon>
        <taxon>Solea</taxon>
    </lineage>
</organism>
<evidence type="ECO:0000313" key="1">
    <source>
        <dbReference type="EMBL" id="KAG7515019.1"/>
    </source>
</evidence>
<evidence type="ECO:0000313" key="2">
    <source>
        <dbReference type="Proteomes" id="UP000693946"/>
    </source>
</evidence>